<evidence type="ECO:0000256" key="14">
    <source>
        <dbReference type="SAM" id="Phobius"/>
    </source>
</evidence>
<feature type="transmembrane region" description="Helical" evidence="14">
    <location>
        <begin position="649"/>
        <end position="672"/>
    </location>
</feature>
<keyword evidence="16" id="KW-1185">Reference proteome</keyword>
<accession>A0A8J4S0F4</accession>
<dbReference type="InterPro" id="IPR005150">
    <property type="entry name" value="Cellulose_synth"/>
</dbReference>
<feature type="transmembrane region" description="Helical" evidence="14">
    <location>
        <begin position="1218"/>
        <end position="1236"/>
    </location>
</feature>
<evidence type="ECO:0000256" key="7">
    <source>
        <dbReference type="ARBA" id="ARBA00023136"/>
    </source>
</evidence>
<dbReference type="OrthoDB" id="1929172at2759"/>
<dbReference type="GO" id="GO:0071555">
    <property type="term" value="P:cell wall organization"/>
    <property type="evidence" value="ECO:0007669"/>
    <property type="project" value="UniProtKB-KW"/>
</dbReference>
<dbReference type="GO" id="GO:0016760">
    <property type="term" value="F:cellulose synthase (UDP-forming) activity"/>
    <property type="evidence" value="ECO:0007669"/>
    <property type="project" value="InterPro"/>
</dbReference>
<dbReference type="GO" id="GO:0030244">
    <property type="term" value="P:cellulose biosynthetic process"/>
    <property type="evidence" value="ECO:0007669"/>
    <property type="project" value="InterPro"/>
</dbReference>
<evidence type="ECO:0000313" key="16">
    <source>
        <dbReference type="Proteomes" id="UP000737018"/>
    </source>
</evidence>
<feature type="transmembrane region" description="Helical" evidence="14">
    <location>
        <begin position="1341"/>
        <end position="1361"/>
    </location>
</feature>
<evidence type="ECO:0000256" key="12">
    <source>
        <dbReference type="PIRSR" id="PIRSR605150-3"/>
    </source>
</evidence>
<dbReference type="GO" id="GO:0000139">
    <property type="term" value="C:Golgi membrane"/>
    <property type="evidence" value="ECO:0007669"/>
    <property type="project" value="UniProtKB-SubCell"/>
</dbReference>
<evidence type="ECO:0000256" key="1">
    <source>
        <dbReference type="ARBA" id="ARBA00004653"/>
    </source>
</evidence>
<dbReference type="Gene3D" id="3.90.550.10">
    <property type="entry name" value="Spore Coat Polysaccharide Biosynthesis Protein SpsA, Chain A"/>
    <property type="match status" value="4"/>
</dbReference>
<comment type="subcellular location">
    <subcellularLocation>
        <location evidence="1">Golgi apparatus membrane</location>
        <topology evidence="1">Multi-pass membrane protein</topology>
    </subcellularLocation>
</comment>
<evidence type="ECO:0000256" key="5">
    <source>
        <dbReference type="ARBA" id="ARBA00022989"/>
    </source>
</evidence>
<feature type="binding site" evidence="12">
    <location>
        <position position="285"/>
    </location>
    <ligand>
        <name>Mn(2+)</name>
        <dbReference type="ChEBI" id="CHEBI:29035"/>
    </ligand>
</feature>
<proteinExistence type="predicted"/>
<feature type="transmembrane region" description="Helical" evidence="14">
    <location>
        <begin position="1381"/>
        <end position="1403"/>
    </location>
</feature>
<feature type="active site" evidence="10">
    <location>
        <position position="144"/>
    </location>
</feature>
<feature type="transmembrane region" description="Helical" evidence="14">
    <location>
        <begin position="23"/>
        <end position="44"/>
    </location>
</feature>
<feature type="active site" evidence="10">
    <location>
        <position position="449"/>
    </location>
</feature>
<evidence type="ECO:0000256" key="3">
    <source>
        <dbReference type="ARBA" id="ARBA00022679"/>
    </source>
</evidence>
<feature type="transmembrane region" description="Helical" evidence="14">
    <location>
        <begin position="56"/>
        <end position="74"/>
    </location>
</feature>
<evidence type="ECO:0000256" key="11">
    <source>
        <dbReference type="PIRSR" id="PIRSR605150-2"/>
    </source>
</evidence>
<dbReference type="Proteomes" id="UP000737018">
    <property type="component" value="Unassembled WGS sequence"/>
</dbReference>
<comment type="function">
    <text evidence="9">Thought to be a Golgi-localized beta-glycan synthase that polymerize the backbones of noncellulosic polysaccharides (hemicelluloses) of plant cell wall.</text>
</comment>
<sequence>MGKEGGEEDALPLFETKEARFVGAYKVLAFTVFVGICLIFVYRLTHMPRAGEQGRWAWIGMFMAELCFGLYWILTQSCRFKVVYHYPFKERLSYRYKDQLPSVDIFVCTADPKIEPPTLVINTIFSVMSYNYPPEKLSIYLSDDGASELTFYALLEASSFSKHWIPFCKKFNIQPRSPSAYFAQQIDVQDITYGQEWLAMKELYKEMENRIDSVVEMGKIPKERRDRHKGFLEWNSKVTKKDHQSIVQIIIDGRDKSVMDIDGGRLPTLVYMAREKRPQWPHNFKAGAMNALIRVSSEISNAPFILNLDCDMYANDADTVREALCFFMDDKRGHEISFVQYPQNYDNIMKNDIYGCSFSVPSNIEFAGLDGYGAAPYCGTGCFHRRESLCGKAHSKDYKGEWDIKAKKNAEKTIDELEEASKVLTNCIYEKETQWGNKKGLIYGCTSEDVVTGLAIQCRGWKSIHHNPNRKAFLGVAPTTLDAALVQHKRWSEGLFQIFFSKYCPFIYGLGKIKLGAQMAYSIYLLFAPTSIPTLYYVIVAPLCLLHGISLFPQVKSLWFLPIAYVFVAQNACGIAETLSCGDTLIAWWNSQRMWVFRRTTSYLFGFIDVVRWQLGLSKTTFTITTKVHTEDVLRRYEQEVIEFGSSTIAFTIIASLALLQLFSLIGGITKIALELEFKSLEQLIMQVILNLLLVMINIPVYQALLIRRDNDSTDLSIHVDNHVVKPICCTTMNGQFMGTLTHIPRVGEQGRWAWIGMFMAELCFGLYWMLTQSCRFKVVYNHPFKERLSDRYEKKLPNVDIFVCTADPKMEPPTLVINTILSVISYNYPPKKLSVYLSDDGGSELTFYSLIEASNFSKHWIPFCKKFNIKPRSPGAYFAQQIDVQNITYAQEWLAMKNLYEEMENRINSAVKMGTIPKETRDQHKGFSEWNSKVTKQDHQSIVQIIINGMDKNAMDIDGQQLPTLVYMAREKRPQCPHNFKAGAMNALIRVSSKISNAPIILNLDCDMYANDVDTIREILCFFMDEKRGHEISFVQFPQQYNNITKNDIYAGSYSVTNNVELAGIGGYGAALYCGTGCFHRRESLCGKVYSKDYRGELNLEAKKNNDKTVNELEELSKVLANCSAEKDTQWGKNMGLIYGCPVEDIVTGLTIQCRGWKSLYYNPDKKAFLGVGPTTLDTVLIQHKRWSEGMFQIFFSKYCPFIYGQGKIKFGAQMGYCIYLLWAPISFPTLYYVIVPSLCLLHGISLFSQVKSIWFLPFAYVFVARNVGSIAEALSCGVTLKAWWNWQRMWVIQRTTSFFFGFIDTISRQLGLSETTFALTTKVCTEDVLKRYRQEVIDFGSPTIMLTIIATLALLNLFSLIGEIRKIVLDFEFKVLDQLIMQVILELLLVLINIPVYQGLFIRNDKGRIPSSVLFKSIVLASMACLIPII</sequence>
<dbReference type="PANTHER" id="PTHR13301">
    <property type="entry name" value="X-BOX TRANSCRIPTION FACTOR-RELATED"/>
    <property type="match status" value="1"/>
</dbReference>
<feature type="binding site" evidence="11">
    <location>
        <position position="144"/>
    </location>
    <ligand>
        <name>UDP-alpha-D-glucose</name>
        <dbReference type="ChEBI" id="CHEBI:58885"/>
    </ligand>
</feature>
<evidence type="ECO:0000256" key="6">
    <source>
        <dbReference type="ARBA" id="ARBA00023034"/>
    </source>
</evidence>
<dbReference type="EMBL" id="JRKL02000220">
    <property type="protein sequence ID" value="KAF3973681.1"/>
    <property type="molecule type" value="Genomic_DNA"/>
</dbReference>
<dbReference type="InterPro" id="IPR029044">
    <property type="entry name" value="Nucleotide-diphossugar_trans"/>
</dbReference>
<feature type="transmembrane region" description="Helical" evidence="14">
    <location>
        <begin position="684"/>
        <end position="705"/>
    </location>
</feature>
<evidence type="ECO:0000256" key="10">
    <source>
        <dbReference type="PIRSR" id="PIRSR605150-1"/>
    </source>
</evidence>
<keyword evidence="3" id="KW-0808">Transferase</keyword>
<name>A0A8J4S0F4_9ROSI</name>
<keyword evidence="13" id="KW-0175">Coiled coil</keyword>
<evidence type="ECO:0000256" key="13">
    <source>
        <dbReference type="SAM" id="Coils"/>
    </source>
</evidence>
<feature type="coiled-coil region" evidence="13">
    <location>
        <begin position="1100"/>
        <end position="1127"/>
    </location>
</feature>
<feature type="transmembrane region" description="Helical" evidence="14">
    <location>
        <begin position="753"/>
        <end position="771"/>
    </location>
</feature>
<keyword evidence="4 14" id="KW-0812">Transmembrane</keyword>
<comment type="caution">
    <text evidence="15">The sequence shown here is derived from an EMBL/GenBank/DDBJ whole genome shotgun (WGS) entry which is preliminary data.</text>
</comment>
<protein>
    <submittedName>
        <fullName evidence="15">Uncharacterized protein</fullName>
    </submittedName>
</protein>
<keyword evidence="2" id="KW-0328">Glycosyltransferase</keyword>
<dbReference type="SUPFAM" id="SSF53448">
    <property type="entry name" value="Nucleotide-diphospho-sugar transferases"/>
    <property type="match status" value="2"/>
</dbReference>
<evidence type="ECO:0000313" key="15">
    <source>
        <dbReference type="EMBL" id="KAF3973681.1"/>
    </source>
</evidence>
<reference evidence="15" key="1">
    <citation type="submission" date="2020-03" db="EMBL/GenBank/DDBJ databases">
        <title>Castanea mollissima Vanexum genome sequencing.</title>
        <authorList>
            <person name="Staton M."/>
        </authorList>
    </citation>
    <scope>NUCLEOTIDE SEQUENCE</scope>
    <source>
        <tissue evidence="15">Leaf</tissue>
    </source>
</reference>
<evidence type="ECO:0000256" key="8">
    <source>
        <dbReference type="ARBA" id="ARBA00023316"/>
    </source>
</evidence>
<organism evidence="15 16">
    <name type="scientific">Castanea mollissima</name>
    <name type="common">Chinese chestnut</name>
    <dbReference type="NCBI Taxonomy" id="60419"/>
    <lineage>
        <taxon>Eukaryota</taxon>
        <taxon>Viridiplantae</taxon>
        <taxon>Streptophyta</taxon>
        <taxon>Embryophyta</taxon>
        <taxon>Tracheophyta</taxon>
        <taxon>Spermatophyta</taxon>
        <taxon>Magnoliopsida</taxon>
        <taxon>eudicotyledons</taxon>
        <taxon>Gunneridae</taxon>
        <taxon>Pentapetalae</taxon>
        <taxon>rosids</taxon>
        <taxon>fabids</taxon>
        <taxon>Fagales</taxon>
        <taxon>Fagaceae</taxon>
        <taxon>Castanea</taxon>
    </lineage>
</organism>
<feature type="binding site" evidence="12">
    <location>
        <position position="309"/>
    </location>
    <ligand>
        <name>Mn(2+)</name>
        <dbReference type="ChEBI" id="CHEBI:29035"/>
    </ligand>
</feature>
<feature type="binding site" evidence="11">
    <location>
        <position position="115"/>
    </location>
    <ligand>
        <name>UDP-alpha-D-glucose</name>
        <dbReference type="ChEBI" id="CHEBI:58885"/>
    </ligand>
</feature>
<keyword evidence="5 14" id="KW-1133">Transmembrane helix</keyword>
<feature type="transmembrane region" description="Helical" evidence="14">
    <location>
        <begin position="534"/>
        <end position="552"/>
    </location>
</feature>
<keyword evidence="7 14" id="KW-0472">Membrane</keyword>
<evidence type="ECO:0000256" key="4">
    <source>
        <dbReference type="ARBA" id="ARBA00022692"/>
    </source>
</evidence>
<dbReference type="Pfam" id="PF03552">
    <property type="entry name" value="Cellulose_synt"/>
    <property type="match status" value="4"/>
</dbReference>
<dbReference type="FunFam" id="3.90.550.10:FF:000138">
    <property type="entry name" value="Cellulose synthase isolog"/>
    <property type="match status" value="1"/>
</dbReference>
<gene>
    <name evidence="15" type="ORF">CMV_002916</name>
</gene>
<keyword evidence="8" id="KW-0961">Cell wall biogenesis/degradation</keyword>
<evidence type="ECO:0000256" key="2">
    <source>
        <dbReference type="ARBA" id="ARBA00022676"/>
    </source>
</evidence>
<evidence type="ECO:0000256" key="9">
    <source>
        <dbReference type="ARBA" id="ARBA00037405"/>
    </source>
</evidence>
<keyword evidence="6" id="KW-0333">Golgi apparatus</keyword>
<feature type="transmembrane region" description="Helical" evidence="14">
    <location>
        <begin position="506"/>
        <end position="527"/>
    </location>
</feature>